<evidence type="ECO:0000313" key="8">
    <source>
        <dbReference type="EMBL" id="KAA8917530.1"/>
    </source>
</evidence>
<protein>
    <recommendedName>
        <fullName evidence="7">Major facilitator superfamily (MFS) profile domain-containing protein</fullName>
    </recommendedName>
</protein>
<keyword evidence="5 6" id="KW-0472">Membrane</keyword>
<keyword evidence="3 6" id="KW-0812">Transmembrane</keyword>
<keyword evidence="4 6" id="KW-1133">Transmembrane helix</keyword>
<feature type="transmembrane region" description="Helical" evidence="6">
    <location>
        <begin position="155"/>
        <end position="177"/>
    </location>
</feature>
<dbReference type="PANTHER" id="PTHR43791">
    <property type="entry name" value="PERMEASE-RELATED"/>
    <property type="match status" value="1"/>
</dbReference>
<feature type="transmembrane region" description="Helical" evidence="6">
    <location>
        <begin position="379"/>
        <end position="400"/>
    </location>
</feature>
<feature type="transmembrane region" description="Helical" evidence="6">
    <location>
        <begin position="95"/>
        <end position="115"/>
    </location>
</feature>
<name>A0A642VDR9_9ASCO</name>
<feature type="transmembrane region" description="Helical" evidence="6">
    <location>
        <begin position="121"/>
        <end position="143"/>
    </location>
</feature>
<dbReference type="GO" id="GO:0022857">
    <property type="term" value="F:transmembrane transporter activity"/>
    <property type="evidence" value="ECO:0007669"/>
    <property type="project" value="InterPro"/>
</dbReference>
<sequence length="438" mass="48187">MEKGDDEATLAKELREDEKRVVRKLDLCVLPVVMVLYIVAFLDRVNIANVAISDFKRDLGLEDEEFNVILSVFYVSYIVLELPMTMAVRRYGPRLVLPTMAVLWSIVTLFTGFVTGYASMLAMRLLLGATEAGIFPGLNYYISTLYKRGEISKRICMLFVSIALSGAFGGLLAYAVFKMDGVGGKTGWRWLFIIEGLMSLVAGLLSYALLPNAAHTAYFLTEDEKCIAKDRLETNIVEEDAAGKGTKEALASPLTWISGLVQLGANTFLFGFSLFLPTIVNGMGYKNTQVQYLIIPIYLLGATTYFLAASLADRFPKKTLYMILLASVLILIGYIILLTDHRPPVKYMATFLLSAGGYIVPGLNITWLCSIDSPRYKRAVAIGLNQTLGNIGGVIAGQIYRDQDSPDYIIGHAVSLASLLFAASLISLIILLRKSNLI</sequence>
<dbReference type="EMBL" id="SWFS01000028">
    <property type="protein sequence ID" value="KAA8917530.1"/>
    <property type="molecule type" value="Genomic_DNA"/>
</dbReference>
<feature type="transmembrane region" description="Helical" evidence="6">
    <location>
        <begin position="21"/>
        <end position="42"/>
    </location>
</feature>
<feature type="transmembrane region" description="Helical" evidence="6">
    <location>
        <begin position="189"/>
        <end position="210"/>
    </location>
</feature>
<evidence type="ECO:0000256" key="2">
    <source>
        <dbReference type="ARBA" id="ARBA00022448"/>
    </source>
</evidence>
<feature type="transmembrane region" description="Helical" evidence="6">
    <location>
        <begin position="319"/>
        <end position="339"/>
    </location>
</feature>
<evidence type="ECO:0000259" key="7">
    <source>
        <dbReference type="PROSITE" id="PS50850"/>
    </source>
</evidence>
<evidence type="ECO:0000256" key="3">
    <source>
        <dbReference type="ARBA" id="ARBA00022692"/>
    </source>
</evidence>
<proteinExistence type="predicted"/>
<evidence type="ECO:0000256" key="4">
    <source>
        <dbReference type="ARBA" id="ARBA00022989"/>
    </source>
</evidence>
<dbReference type="InterPro" id="IPR020846">
    <property type="entry name" value="MFS_dom"/>
</dbReference>
<dbReference type="Proteomes" id="UP000761534">
    <property type="component" value="Unassembled WGS sequence"/>
</dbReference>
<keyword evidence="2" id="KW-0813">Transport</keyword>
<accession>A0A642VDR9</accession>
<comment type="subcellular location">
    <subcellularLocation>
        <location evidence="1">Membrane</location>
        <topology evidence="1">Multi-pass membrane protein</topology>
    </subcellularLocation>
</comment>
<evidence type="ECO:0000256" key="6">
    <source>
        <dbReference type="SAM" id="Phobius"/>
    </source>
</evidence>
<feature type="transmembrane region" description="Helical" evidence="6">
    <location>
        <begin position="254"/>
        <end position="280"/>
    </location>
</feature>
<feature type="transmembrane region" description="Helical" evidence="6">
    <location>
        <begin position="412"/>
        <end position="432"/>
    </location>
</feature>
<dbReference type="InterPro" id="IPR036259">
    <property type="entry name" value="MFS_trans_sf"/>
</dbReference>
<feature type="transmembrane region" description="Helical" evidence="6">
    <location>
        <begin position="345"/>
        <end position="367"/>
    </location>
</feature>
<dbReference type="Pfam" id="PF07690">
    <property type="entry name" value="MFS_1"/>
    <property type="match status" value="1"/>
</dbReference>
<dbReference type="VEuPathDB" id="FungiDB:TRICI_000313"/>
<dbReference type="PROSITE" id="PS50850">
    <property type="entry name" value="MFS"/>
    <property type="match status" value="1"/>
</dbReference>
<dbReference type="InterPro" id="IPR011701">
    <property type="entry name" value="MFS"/>
</dbReference>
<keyword evidence="9" id="KW-1185">Reference proteome</keyword>
<dbReference type="FunFam" id="1.20.1250.20:FF:000018">
    <property type="entry name" value="MFS transporter permease"/>
    <property type="match status" value="1"/>
</dbReference>
<evidence type="ECO:0000313" key="9">
    <source>
        <dbReference type="Proteomes" id="UP000761534"/>
    </source>
</evidence>
<dbReference type="FunFam" id="1.20.1250.20:FF:000013">
    <property type="entry name" value="MFS general substrate transporter"/>
    <property type="match status" value="1"/>
</dbReference>
<gene>
    <name evidence="8" type="ORF">TRICI_000313</name>
</gene>
<feature type="transmembrane region" description="Helical" evidence="6">
    <location>
        <begin position="66"/>
        <end position="83"/>
    </location>
</feature>
<reference evidence="8" key="1">
    <citation type="journal article" date="2019" name="G3 (Bethesda)">
        <title>Genome Assemblies of Two Rare Opportunistic Yeast Pathogens: Diutina rugosa (syn. Candida rugosa) and Trichomonascus ciferrii (syn. Candida ciferrii).</title>
        <authorList>
            <person name="Mixao V."/>
            <person name="Saus E."/>
            <person name="Hansen A.P."/>
            <person name="Lass-Florl C."/>
            <person name="Gabaldon T."/>
        </authorList>
    </citation>
    <scope>NUCLEOTIDE SEQUENCE</scope>
    <source>
        <strain evidence="8">CBS 4856</strain>
    </source>
</reference>
<organism evidence="8 9">
    <name type="scientific">Trichomonascus ciferrii</name>
    <dbReference type="NCBI Taxonomy" id="44093"/>
    <lineage>
        <taxon>Eukaryota</taxon>
        <taxon>Fungi</taxon>
        <taxon>Dikarya</taxon>
        <taxon>Ascomycota</taxon>
        <taxon>Saccharomycotina</taxon>
        <taxon>Dipodascomycetes</taxon>
        <taxon>Dipodascales</taxon>
        <taxon>Trichomonascaceae</taxon>
        <taxon>Trichomonascus</taxon>
        <taxon>Trichomonascus ciferrii complex</taxon>
    </lineage>
</organism>
<comment type="caution">
    <text evidence="8">The sequence shown here is derived from an EMBL/GenBank/DDBJ whole genome shotgun (WGS) entry which is preliminary data.</text>
</comment>
<feature type="transmembrane region" description="Helical" evidence="6">
    <location>
        <begin position="292"/>
        <end position="312"/>
    </location>
</feature>
<feature type="domain" description="Major facilitator superfamily (MFS) profile" evidence="7">
    <location>
        <begin position="29"/>
        <end position="436"/>
    </location>
</feature>
<dbReference type="OrthoDB" id="2985014at2759"/>
<evidence type="ECO:0000256" key="5">
    <source>
        <dbReference type="ARBA" id="ARBA00023136"/>
    </source>
</evidence>
<dbReference type="PANTHER" id="PTHR43791:SF24">
    <property type="entry name" value="NICOTINIC ACID PLASMA MEMBRANE TRANSPORTER"/>
    <property type="match status" value="1"/>
</dbReference>
<dbReference type="SUPFAM" id="SSF103473">
    <property type="entry name" value="MFS general substrate transporter"/>
    <property type="match status" value="1"/>
</dbReference>
<dbReference type="AlphaFoldDB" id="A0A642VDR9"/>
<dbReference type="GO" id="GO:0016020">
    <property type="term" value="C:membrane"/>
    <property type="evidence" value="ECO:0007669"/>
    <property type="project" value="UniProtKB-SubCell"/>
</dbReference>
<evidence type="ECO:0000256" key="1">
    <source>
        <dbReference type="ARBA" id="ARBA00004141"/>
    </source>
</evidence>
<dbReference type="Gene3D" id="1.20.1250.20">
    <property type="entry name" value="MFS general substrate transporter like domains"/>
    <property type="match status" value="2"/>
</dbReference>